<dbReference type="InterPro" id="IPR013761">
    <property type="entry name" value="SAM/pointed_sf"/>
</dbReference>
<dbReference type="OrthoDB" id="323275at2759"/>
<organism evidence="2 3">
    <name type="scientific">Stentor coeruleus</name>
    <dbReference type="NCBI Taxonomy" id="5963"/>
    <lineage>
        <taxon>Eukaryota</taxon>
        <taxon>Sar</taxon>
        <taxon>Alveolata</taxon>
        <taxon>Ciliophora</taxon>
        <taxon>Postciliodesmatophora</taxon>
        <taxon>Heterotrichea</taxon>
        <taxon>Heterotrichida</taxon>
        <taxon>Stentoridae</taxon>
        <taxon>Stentor</taxon>
    </lineage>
</organism>
<dbReference type="EMBL" id="MPUH01000181">
    <property type="protein sequence ID" value="OMJ87273.1"/>
    <property type="molecule type" value="Genomic_DNA"/>
</dbReference>
<comment type="caution">
    <text evidence="2">The sequence shown here is derived from an EMBL/GenBank/DDBJ whole genome shotgun (WGS) entry which is preliminary data.</text>
</comment>
<name>A0A1R2CE47_9CILI</name>
<keyword evidence="3" id="KW-1185">Reference proteome</keyword>
<accession>A0A1R2CE47</accession>
<dbReference type="SUPFAM" id="SSF47769">
    <property type="entry name" value="SAM/Pointed domain"/>
    <property type="match status" value="1"/>
</dbReference>
<dbReference type="Gene3D" id="1.10.150.50">
    <property type="entry name" value="Transcription Factor, Ets-1"/>
    <property type="match status" value="1"/>
</dbReference>
<evidence type="ECO:0008006" key="4">
    <source>
        <dbReference type="Google" id="ProtNLM"/>
    </source>
</evidence>
<evidence type="ECO:0000313" key="2">
    <source>
        <dbReference type="EMBL" id="OMJ87273.1"/>
    </source>
</evidence>
<sequence length="175" mass="19323">MTSIQDALVSVSLEKYAEAFSASGFLSLEDLTLLGPADLDKVLAEVGMLKGHTFKLKKMIEDAKLGNAPKPKPLMPSAMLPPKPKPEFTMPSNGQQTKIDIQRVPEGPSIRENGDKATTIKAQLTNILQSKEALVNSLKNFMELDLDPYFQALNQLKTMQHTARELLQTDVEMIN</sequence>
<feature type="compositionally biased region" description="Pro residues" evidence="1">
    <location>
        <begin position="70"/>
        <end position="83"/>
    </location>
</feature>
<proteinExistence type="predicted"/>
<reference evidence="2 3" key="1">
    <citation type="submission" date="2016-11" db="EMBL/GenBank/DDBJ databases">
        <title>The macronuclear genome of Stentor coeruleus: a giant cell with tiny introns.</title>
        <authorList>
            <person name="Slabodnick M."/>
            <person name="Ruby J.G."/>
            <person name="Reiff S.B."/>
            <person name="Swart E.C."/>
            <person name="Gosai S."/>
            <person name="Prabakaran S."/>
            <person name="Witkowska E."/>
            <person name="Larue G.E."/>
            <person name="Fisher S."/>
            <person name="Freeman R.M."/>
            <person name="Gunawardena J."/>
            <person name="Chu W."/>
            <person name="Stover N.A."/>
            <person name="Gregory B.D."/>
            <person name="Nowacki M."/>
            <person name="Derisi J."/>
            <person name="Roy S.W."/>
            <person name="Marshall W.F."/>
            <person name="Sood P."/>
        </authorList>
    </citation>
    <scope>NUCLEOTIDE SEQUENCE [LARGE SCALE GENOMIC DNA]</scope>
    <source>
        <strain evidence="2">WM001</strain>
    </source>
</reference>
<dbReference type="AlphaFoldDB" id="A0A1R2CE47"/>
<evidence type="ECO:0000313" key="3">
    <source>
        <dbReference type="Proteomes" id="UP000187209"/>
    </source>
</evidence>
<dbReference type="Proteomes" id="UP000187209">
    <property type="component" value="Unassembled WGS sequence"/>
</dbReference>
<gene>
    <name evidence="2" type="ORF">SteCoe_11041</name>
</gene>
<evidence type="ECO:0000256" key="1">
    <source>
        <dbReference type="SAM" id="MobiDB-lite"/>
    </source>
</evidence>
<protein>
    <recommendedName>
        <fullName evidence="4">SAM domain-containing protein</fullName>
    </recommendedName>
</protein>
<feature type="region of interest" description="Disordered" evidence="1">
    <location>
        <begin position="67"/>
        <end position="86"/>
    </location>
</feature>